<evidence type="ECO:0000256" key="6">
    <source>
        <dbReference type="ARBA" id="ARBA00022962"/>
    </source>
</evidence>
<dbReference type="NCBIfam" id="TIGR01536">
    <property type="entry name" value="asn_synth_AEB"/>
    <property type="match status" value="1"/>
</dbReference>
<protein>
    <recommendedName>
        <fullName evidence="3">asparagine synthase (glutamine-hydrolyzing)</fullName>
        <ecNumber evidence="3">6.3.5.4</ecNumber>
    </recommendedName>
</protein>
<organism evidence="10 11">
    <name type="scientific">Sorangium cellulosum</name>
    <name type="common">Polyangium cellulosum</name>
    <dbReference type="NCBI Taxonomy" id="56"/>
    <lineage>
        <taxon>Bacteria</taxon>
        <taxon>Pseudomonadati</taxon>
        <taxon>Myxococcota</taxon>
        <taxon>Polyangia</taxon>
        <taxon>Polyangiales</taxon>
        <taxon>Polyangiaceae</taxon>
        <taxon>Sorangium</taxon>
    </lineage>
</organism>
<dbReference type="InterPro" id="IPR029055">
    <property type="entry name" value="Ntn_hydrolases_N"/>
</dbReference>
<dbReference type="GO" id="GO:0005829">
    <property type="term" value="C:cytosol"/>
    <property type="evidence" value="ECO:0007669"/>
    <property type="project" value="TreeGrafter"/>
</dbReference>
<comment type="pathway">
    <text evidence="1">Amino-acid biosynthesis; L-asparagine biosynthesis; L-asparagine from L-aspartate (L-Gln route): step 1/1.</text>
</comment>
<dbReference type="PANTHER" id="PTHR43284">
    <property type="entry name" value="ASPARAGINE SYNTHETASE (GLUTAMINE-HYDROLYZING)"/>
    <property type="match status" value="1"/>
</dbReference>
<dbReference type="InterPro" id="IPR006426">
    <property type="entry name" value="Asn_synth_AEB"/>
</dbReference>
<evidence type="ECO:0000256" key="4">
    <source>
        <dbReference type="ARBA" id="ARBA00022741"/>
    </source>
</evidence>
<comment type="caution">
    <text evidence="10">The sequence shown here is derived from an EMBL/GenBank/DDBJ whole genome shotgun (WGS) entry which is preliminary data.</text>
</comment>
<dbReference type="InterPro" id="IPR033738">
    <property type="entry name" value="AsnB_N"/>
</dbReference>
<gene>
    <name evidence="10" type="ORF">BE08_05020</name>
</gene>
<dbReference type="Proteomes" id="UP000075420">
    <property type="component" value="Unassembled WGS sequence"/>
</dbReference>
<dbReference type="InterPro" id="IPR001962">
    <property type="entry name" value="Asn_synthase"/>
</dbReference>
<dbReference type="Gene3D" id="3.60.20.10">
    <property type="entry name" value="Glutamine Phosphoribosylpyrophosphate, subunit 1, domain 1"/>
    <property type="match status" value="1"/>
</dbReference>
<dbReference type="Pfam" id="PF13537">
    <property type="entry name" value="GATase_7"/>
    <property type="match status" value="1"/>
</dbReference>
<dbReference type="EMBL" id="JELY01001416">
    <property type="protein sequence ID" value="KYF55852.1"/>
    <property type="molecule type" value="Genomic_DNA"/>
</dbReference>
<keyword evidence="6" id="KW-0315">Glutamine amidotransferase</keyword>
<proteinExistence type="inferred from homology"/>
<dbReference type="GO" id="GO:0005524">
    <property type="term" value="F:ATP binding"/>
    <property type="evidence" value="ECO:0007669"/>
    <property type="project" value="UniProtKB-KW"/>
</dbReference>
<evidence type="ECO:0000313" key="10">
    <source>
        <dbReference type="EMBL" id="KYF55852.1"/>
    </source>
</evidence>
<comment type="catalytic activity">
    <reaction evidence="7">
        <text>L-aspartate + L-glutamine + ATP + H2O = L-asparagine + L-glutamate + AMP + diphosphate + H(+)</text>
        <dbReference type="Rhea" id="RHEA:12228"/>
        <dbReference type="ChEBI" id="CHEBI:15377"/>
        <dbReference type="ChEBI" id="CHEBI:15378"/>
        <dbReference type="ChEBI" id="CHEBI:29985"/>
        <dbReference type="ChEBI" id="CHEBI:29991"/>
        <dbReference type="ChEBI" id="CHEBI:30616"/>
        <dbReference type="ChEBI" id="CHEBI:33019"/>
        <dbReference type="ChEBI" id="CHEBI:58048"/>
        <dbReference type="ChEBI" id="CHEBI:58359"/>
        <dbReference type="ChEBI" id="CHEBI:456215"/>
        <dbReference type="EC" id="6.3.5.4"/>
    </reaction>
</comment>
<dbReference type="Pfam" id="PF00733">
    <property type="entry name" value="Asn_synthase"/>
    <property type="match status" value="1"/>
</dbReference>
<dbReference type="AlphaFoldDB" id="A0A150PJK4"/>
<dbReference type="CDD" id="cd01991">
    <property type="entry name" value="Asn_synthase_B_C"/>
    <property type="match status" value="1"/>
</dbReference>
<dbReference type="CDD" id="cd00712">
    <property type="entry name" value="AsnB"/>
    <property type="match status" value="1"/>
</dbReference>
<dbReference type="EC" id="6.3.5.4" evidence="3"/>
<dbReference type="PANTHER" id="PTHR43284:SF1">
    <property type="entry name" value="ASPARAGINE SYNTHETASE"/>
    <property type="match status" value="1"/>
</dbReference>
<dbReference type="SUPFAM" id="SSF52402">
    <property type="entry name" value="Adenine nucleotide alpha hydrolases-like"/>
    <property type="match status" value="1"/>
</dbReference>
<dbReference type="InterPro" id="IPR051786">
    <property type="entry name" value="ASN_synthetase/amidase"/>
</dbReference>
<evidence type="ECO:0000313" key="11">
    <source>
        <dbReference type="Proteomes" id="UP000075420"/>
    </source>
</evidence>
<dbReference type="GO" id="GO:0004066">
    <property type="term" value="F:asparagine synthase (glutamine-hydrolyzing) activity"/>
    <property type="evidence" value="ECO:0007669"/>
    <property type="project" value="UniProtKB-EC"/>
</dbReference>
<dbReference type="Gene3D" id="3.40.50.620">
    <property type="entry name" value="HUPs"/>
    <property type="match status" value="1"/>
</dbReference>
<evidence type="ECO:0000256" key="7">
    <source>
        <dbReference type="ARBA" id="ARBA00048741"/>
    </source>
</evidence>
<dbReference type="InterPro" id="IPR014729">
    <property type="entry name" value="Rossmann-like_a/b/a_fold"/>
</dbReference>
<feature type="region of interest" description="Disordered" evidence="8">
    <location>
        <begin position="588"/>
        <end position="607"/>
    </location>
</feature>
<accession>A0A150PJK4</accession>
<evidence type="ECO:0000256" key="2">
    <source>
        <dbReference type="ARBA" id="ARBA00005752"/>
    </source>
</evidence>
<comment type="similarity">
    <text evidence="2">Belongs to the asparagine synthetase family.</text>
</comment>
<name>A0A150PJK4_SORCE</name>
<dbReference type="SUPFAM" id="SSF56235">
    <property type="entry name" value="N-terminal nucleophile aminohydrolases (Ntn hydrolases)"/>
    <property type="match status" value="1"/>
</dbReference>
<evidence type="ECO:0000259" key="9">
    <source>
        <dbReference type="PROSITE" id="PS51278"/>
    </source>
</evidence>
<evidence type="ECO:0000256" key="5">
    <source>
        <dbReference type="ARBA" id="ARBA00022840"/>
    </source>
</evidence>
<evidence type="ECO:0000256" key="8">
    <source>
        <dbReference type="SAM" id="MobiDB-lite"/>
    </source>
</evidence>
<feature type="compositionally biased region" description="Low complexity" evidence="8">
    <location>
        <begin position="589"/>
        <end position="604"/>
    </location>
</feature>
<dbReference type="InterPro" id="IPR017932">
    <property type="entry name" value="GATase_2_dom"/>
</dbReference>
<evidence type="ECO:0000256" key="1">
    <source>
        <dbReference type="ARBA" id="ARBA00005187"/>
    </source>
</evidence>
<keyword evidence="5" id="KW-0067">ATP-binding</keyword>
<evidence type="ECO:0000256" key="3">
    <source>
        <dbReference type="ARBA" id="ARBA00012737"/>
    </source>
</evidence>
<sequence length="716" mass="78015">MGRYLAARGPDEETVLERDAFRVVFRRLAINDIAGGRQPFVTADGRLVAVVNGEIYNHRELARRYLSGVTLASRSDCEVVLHLFQRMGARFLEELNGIYSIAIWDDAARALLLARDRLGVKPLYYCALGGTLVFASELKALLVHPDAPRALDWGALHEVPSAAFPFERPAGREVATGIEGVSFVAPASYVEWHDGRLAPPVRYWSPPGPEGDPGDPGAAADYVDRYASLVDDAVRTQMMSDVPVGLFLSGGLDSSLIGAIASRVAPGIEAFTLAEPSILGTGDTEAAMDLARELEIRLHVVRVDQDALRSTLKLDLRALEYFVWSMDFPLFDVELLFKHELHRAARSARPDMKVILLGQGADEFAGGYSRLVGERWGDFTASEARSFHASLLRQMGVPPVYSRYVSRSVSEPLARARAGPHEIWQVVRFGDLAAYNLWHEDRMASANGMEVRVPFLDHRLVELLCSVPRSLREELFYDKAIERRAALRFLPAKLAGRPKVPLFPSGSSGGGSVSALRRSFVVGAFDEYREEYLEPARSLFSREELCALRAEAVVPGVGDAAVHLLCRCMAISIFERMCRELHRPEYEPPRLTTTSPPLTATGLPERGPVELTPTSRIALAGSVRLALSCEAAPALLVIEGGTLAARIALPPEWDWSGAPRGVFSASHVDIAGLARAFGVDVEAMRPLAAAFEGRGWGALTGGATPGDEQGGRADEG</sequence>
<feature type="domain" description="Glutamine amidotransferase type-2" evidence="9">
    <location>
        <begin position="1"/>
        <end position="162"/>
    </location>
</feature>
<dbReference type="GO" id="GO:0006529">
    <property type="term" value="P:asparagine biosynthetic process"/>
    <property type="evidence" value="ECO:0007669"/>
    <property type="project" value="InterPro"/>
</dbReference>
<keyword evidence="4" id="KW-0547">Nucleotide-binding</keyword>
<dbReference type="PROSITE" id="PS51278">
    <property type="entry name" value="GATASE_TYPE_2"/>
    <property type="match status" value="1"/>
</dbReference>
<reference evidence="10 11" key="1">
    <citation type="submission" date="2014-02" db="EMBL/GenBank/DDBJ databases">
        <title>The small core and large imbalanced accessory genome model reveals a collaborative survival strategy of Sorangium cellulosum strains in nature.</title>
        <authorList>
            <person name="Han K."/>
            <person name="Peng R."/>
            <person name="Blom J."/>
            <person name="Li Y.-Z."/>
        </authorList>
    </citation>
    <scope>NUCLEOTIDE SEQUENCE [LARGE SCALE GENOMIC DNA]</scope>
    <source>
        <strain evidence="10 11">So0157-25</strain>
    </source>
</reference>